<dbReference type="GO" id="GO:0006508">
    <property type="term" value="P:proteolysis"/>
    <property type="evidence" value="ECO:0007669"/>
    <property type="project" value="InterPro"/>
</dbReference>
<dbReference type="InterPro" id="IPR033121">
    <property type="entry name" value="PEPTIDASE_A1"/>
</dbReference>
<gene>
    <name evidence="4" type="ORF">ANE_LOCUS22578</name>
</gene>
<proteinExistence type="inferred from homology"/>
<keyword evidence="5" id="KW-1185">Reference proteome</keyword>
<dbReference type="InterPro" id="IPR001461">
    <property type="entry name" value="Aspartic_peptidase_A1"/>
</dbReference>
<dbReference type="Gene3D" id="2.40.70.10">
    <property type="entry name" value="Acid Proteases"/>
    <property type="match status" value="1"/>
</dbReference>
<dbReference type="InterPro" id="IPR001969">
    <property type="entry name" value="Aspartic_peptidase_AS"/>
</dbReference>
<comment type="caution">
    <text evidence="4">The sequence shown here is derived from an EMBL/GenBank/DDBJ whole genome shotgun (WGS) entry which is preliminary data.</text>
</comment>
<keyword evidence="2" id="KW-1133">Transmembrane helix</keyword>
<accession>A0A565CEU6</accession>
<name>A0A565CEU6_9BRAS</name>
<dbReference type="AlphaFoldDB" id="A0A565CEU6"/>
<dbReference type="PROSITE" id="PS00141">
    <property type="entry name" value="ASP_PROTEASE"/>
    <property type="match status" value="1"/>
</dbReference>
<sequence length="111" mass="12315">MDFFWFLLTISSIGIITAPICALNFNGTVTVPLRRKDVNIGDTTITLNNYRNVIFYGDIGVGTPPQKFKVVFDTGSSDLWVPSKSWPRCKFEHPKFNAAASTTYLGSGNFS</sequence>
<dbReference type="SUPFAM" id="SSF50630">
    <property type="entry name" value="Acid proteases"/>
    <property type="match status" value="1"/>
</dbReference>
<evidence type="ECO:0000256" key="1">
    <source>
        <dbReference type="ARBA" id="ARBA00007447"/>
    </source>
</evidence>
<evidence type="ECO:0000259" key="3">
    <source>
        <dbReference type="PROSITE" id="PS51767"/>
    </source>
</evidence>
<dbReference type="Pfam" id="PF00026">
    <property type="entry name" value="Asp"/>
    <property type="match status" value="1"/>
</dbReference>
<reference evidence="4" key="1">
    <citation type="submission" date="2019-07" db="EMBL/GenBank/DDBJ databases">
        <authorList>
            <person name="Dittberner H."/>
        </authorList>
    </citation>
    <scope>NUCLEOTIDE SEQUENCE [LARGE SCALE GENOMIC DNA]</scope>
</reference>
<dbReference type="Proteomes" id="UP000489600">
    <property type="component" value="Unassembled WGS sequence"/>
</dbReference>
<keyword evidence="2" id="KW-0472">Membrane</keyword>
<comment type="similarity">
    <text evidence="1">Belongs to the peptidase A1 family.</text>
</comment>
<protein>
    <recommendedName>
        <fullName evidence="3">Peptidase A1 domain-containing protein</fullName>
    </recommendedName>
</protein>
<evidence type="ECO:0000313" key="5">
    <source>
        <dbReference type="Proteomes" id="UP000489600"/>
    </source>
</evidence>
<evidence type="ECO:0000256" key="2">
    <source>
        <dbReference type="SAM" id="Phobius"/>
    </source>
</evidence>
<dbReference type="GO" id="GO:0004190">
    <property type="term" value="F:aspartic-type endopeptidase activity"/>
    <property type="evidence" value="ECO:0007669"/>
    <property type="project" value="InterPro"/>
</dbReference>
<dbReference type="PANTHER" id="PTHR47966:SF84">
    <property type="entry name" value="EUKARYOTIC ASPARTYL PROTEASE FAMILY PROTEIN"/>
    <property type="match status" value="1"/>
</dbReference>
<feature type="transmembrane region" description="Helical" evidence="2">
    <location>
        <begin position="6"/>
        <end position="26"/>
    </location>
</feature>
<dbReference type="EMBL" id="CABITT030000007">
    <property type="protein sequence ID" value="VVB12134.1"/>
    <property type="molecule type" value="Genomic_DNA"/>
</dbReference>
<evidence type="ECO:0000313" key="4">
    <source>
        <dbReference type="EMBL" id="VVB12134.1"/>
    </source>
</evidence>
<dbReference type="OrthoDB" id="1026926at2759"/>
<dbReference type="PANTHER" id="PTHR47966">
    <property type="entry name" value="BETA-SITE APP-CLEAVING ENZYME, ISOFORM A-RELATED"/>
    <property type="match status" value="1"/>
</dbReference>
<feature type="domain" description="Peptidase A1" evidence="3">
    <location>
        <begin position="55"/>
        <end position="111"/>
    </location>
</feature>
<dbReference type="InterPro" id="IPR021109">
    <property type="entry name" value="Peptidase_aspartic_dom_sf"/>
</dbReference>
<organism evidence="4 5">
    <name type="scientific">Arabis nemorensis</name>
    <dbReference type="NCBI Taxonomy" id="586526"/>
    <lineage>
        <taxon>Eukaryota</taxon>
        <taxon>Viridiplantae</taxon>
        <taxon>Streptophyta</taxon>
        <taxon>Embryophyta</taxon>
        <taxon>Tracheophyta</taxon>
        <taxon>Spermatophyta</taxon>
        <taxon>Magnoliopsida</taxon>
        <taxon>eudicotyledons</taxon>
        <taxon>Gunneridae</taxon>
        <taxon>Pentapetalae</taxon>
        <taxon>rosids</taxon>
        <taxon>malvids</taxon>
        <taxon>Brassicales</taxon>
        <taxon>Brassicaceae</taxon>
        <taxon>Arabideae</taxon>
        <taxon>Arabis</taxon>
    </lineage>
</organism>
<dbReference type="PROSITE" id="PS51767">
    <property type="entry name" value="PEPTIDASE_A1"/>
    <property type="match status" value="1"/>
</dbReference>
<keyword evidence="2" id="KW-0812">Transmembrane</keyword>